<evidence type="ECO:0000313" key="2">
    <source>
        <dbReference type="Proteomes" id="UP001497535"/>
    </source>
</evidence>
<protein>
    <submittedName>
        <fullName evidence="1">Uncharacterized protein</fullName>
    </submittedName>
</protein>
<accession>A0ACB0YEG8</accession>
<dbReference type="EMBL" id="CAVMJV010000011">
    <property type="protein sequence ID" value="CAK5043556.1"/>
    <property type="molecule type" value="Genomic_DNA"/>
</dbReference>
<proteinExistence type="predicted"/>
<reference evidence="1" key="1">
    <citation type="submission" date="2023-11" db="EMBL/GenBank/DDBJ databases">
        <authorList>
            <person name="Poullet M."/>
        </authorList>
    </citation>
    <scope>NUCLEOTIDE SEQUENCE</scope>
    <source>
        <strain evidence="1">E1834</strain>
    </source>
</reference>
<evidence type="ECO:0000313" key="1">
    <source>
        <dbReference type="EMBL" id="CAK5043556.1"/>
    </source>
</evidence>
<dbReference type="Proteomes" id="UP001497535">
    <property type="component" value="Unassembled WGS sequence"/>
</dbReference>
<sequence>MEALKPFIVANTKQDPPPMKHLHHSDDFNFDIELAVSIKPKDSNVDYTLSKTNFKYLYWTIKQQLAHHASNGCNIRPGDLMGSGTISGPNFLGVVKILLNWVIVDKLESFWLMEMK</sequence>
<name>A0ACB0YEG8_MELEN</name>
<gene>
    <name evidence="1" type="ORF">MENTE1834_LOCUS11165</name>
</gene>
<comment type="caution">
    <text evidence="1">The sequence shown here is derived from an EMBL/GenBank/DDBJ whole genome shotgun (WGS) entry which is preliminary data.</text>
</comment>
<keyword evidence="2" id="KW-1185">Reference proteome</keyword>
<organism evidence="1 2">
    <name type="scientific">Meloidogyne enterolobii</name>
    <name type="common">Root-knot nematode worm</name>
    <name type="synonym">Meloidogyne mayaguensis</name>
    <dbReference type="NCBI Taxonomy" id="390850"/>
    <lineage>
        <taxon>Eukaryota</taxon>
        <taxon>Metazoa</taxon>
        <taxon>Ecdysozoa</taxon>
        <taxon>Nematoda</taxon>
        <taxon>Chromadorea</taxon>
        <taxon>Rhabditida</taxon>
        <taxon>Tylenchina</taxon>
        <taxon>Tylenchomorpha</taxon>
        <taxon>Tylenchoidea</taxon>
        <taxon>Meloidogynidae</taxon>
        <taxon>Meloidogyninae</taxon>
        <taxon>Meloidogyne</taxon>
    </lineage>
</organism>